<dbReference type="InterPro" id="IPR054491">
    <property type="entry name" value="MGH1-like_GH"/>
</dbReference>
<dbReference type="EMBL" id="FNOT01000007">
    <property type="protein sequence ID" value="SDY43917.1"/>
    <property type="molecule type" value="Genomic_DNA"/>
</dbReference>
<dbReference type="Proteomes" id="UP000198921">
    <property type="component" value="Unassembled WGS sequence"/>
</dbReference>
<comment type="similarity">
    <text evidence="1">Belongs to the glycosyl hydrolase 63 family.</text>
</comment>
<dbReference type="InterPro" id="IPR004888">
    <property type="entry name" value="Glycoside_hydrolase_63"/>
</dbReference>
<dbReference type="GO" id="GO:0009311">
    <property type="term" value="P:oligosaccharide metabolic process"/>
    <property type="evidence" value="ECO:0007669"/>
    <property type="project" value="InterPro"/>
</dbReference>
<dbReference type="Gene3D" id="1.50.10.10">
    <property type="match status" value="1"/>
</dbReference>
<organism evidence="5 6">
    <name type="scientific">Geodermatophilus africanus</name>
    <dbReference type="NCBI Taxonomy" id="1137993"/>
    <lineage>
        <taxon>Bacteria</taxon>
        <taxon>Bacillati</taxon>
        <taxon>Actinomycetota</taxon>
        <taxon>Actinomycetes</taxon>
        <taxon>Geodermatophilales</taxon>
        <taxon>Geodermatophilaceae</taxon>
        <taxon>Geodermatophilus</taxon>
    </lineage>
</organism>
<feature type="domain" description="Mannosylglycerate hydrolase MGH1-like glycoside hydrolase" evidence="4">
    <location>
        <begin position="50"/>
        <end position="450"/>
    </location>
</feature>
<evidence type="ECO:0000313" key="5">
    <source>
        <dbReference type="EMBL" id="SDY43917.1"/>
    </source>
</evidence>
<evidence type="ECO:0000256" key="1">
    <source>
        <dbReference type="ARBA" id="ARBA00010833"/>
    </source>
</evidence>
<dbReference type="RefSeq" id="WP_211517112.1">
    <property type="nucleotide sequence ID" value="NZ_FNOT01000007.1"/>
</dbReference>
<name>A0A1H3JVD0_9ACTN</name>
<proteinExistence type="inferred from homology"/>
<protein>
    <recommendedName>
        <fullName evidence="4">Mannosylglycerate hydrolase MGH1-like glycoside hydrolase domain-containing protein</fullName>
    </recommendedName>
</protein>
<evidence type="ECO:0000256" key="2">
    <source>
        <dbReference type="ARBA" id="ARBA00022801"/>
    </source>
</evidence>
<dbReference type="SUPFAM" id="SSF48208">
    <property type="entry name" value="Six-hairpin glycosidases"/>
    <property type="match status" value="1"/>
</dbReference>
<dbReference type="PANTHER" id="PTHR10412:SF11">
    <property type="entry name" value="MANNOSYL-OLIGOSACCHARIDE GLUCOSIDASE"/>
    <property type="match status" value="1"/>
</dbReference>
<dbReference type="GO" id="GO:0004573">
    <property type="term" value="F:Glc3Man9GlcNAc2 oligosaccharide glucosidase activity"/>
    <property type="evidence" value="ECO:0007669"/>
    <property type="project" value="InterPro"/>
</dbReference>
<dbReference type="AlphaFoldDB" id="A0A1H3JVD0"/>
<dbReference type="PANTHER" id="PTHR10412">
    <property type="entry name" value="MANNOSYL-OLIGOSACCHARIDE GLUCOSIDASE"/>
    <property type="match status" value="1"/>
</dbReference>
<sequence>MTTAAGASQRDARLAARPAGVRGAGLAARAAAVLRGNDTGVMVRAAPHLYPHQWSWDAAFVSVGLAHLDPGRACAELDHLFRGQWRTGMLPHIVFDPDETTYFPGPDRWGCAEVTDDAPVAPRTSGICQPPVQALAVERIVTLAERRGPGAAARVRAWLPGAYRRLLAWHRYLVRERDPLRTGLLAIHHGWESGMDNSPRWDGPYSRVAVRPDLAPYRRRDTRVVRDPAQRPTHLEYDRYLSLVAELRGARYDDARIRVTTSFLVTDVLASAVLAAASDALAGIARSLGAGEVAELEEHAERFRTGVAGSVDAGLGLALDTDLRTGEPLRAETAAGFAPLLCGGLGATAEREMVALLRSERWTGHPGLRHAVLPSTSPASPAFRPRAYWRGPSWPVVDWLVVWMLGRRGRADVAGPLRRAVLDELAGGSFAEYHEPFTGEPLGSAAQSWTAAAALDLLLG</sequence>
<accession>A0A1H3JVD0</accession>
<dbReference type="STRING" id="1137993.SAMN05660209_02848"/>
<dbReference type="GO" id="GO:0006487">
    <property type="term" value="P:protein N-linked glycosylation"/>
    <property type="evidence" value="ECO:0007669"/>
    <property type="project" value="TreeGrafter"/>
</dbReference>
<evidence type="ECO:0000259" key="4">
    <source>
        <dbReference type="Pfam" id="PF22422"/>
    </source>
</evidence>
<evidence type="ECO:0000313" key="6">
    <source>
        <dbReference type="Proteomes" id="UP000198921"/>
    </source>
</evidence>
<evidence type="ECO:0000256" key="3">
    <source>
        <dbReference type="ARBA" id="ARBA00023295"/>
    </source>
</evidence>
<dbReference type="InterPro" id="IPR008928">
    <property type="entry name" value="6-hairpin_glycosidase_sf"/>
</dbReference>
<dbReference type="InterPro" id="IPR012341">
    <property type="entry name" value="6hp_glycosidase-like_sf"/>
</dbReference>
<keyword evidence="6" id="KW-1185">Reference proteome</keyword>
<gene>
    <name evidence="5" type="ORF">SAMN05660209_02848</name>
</gene>
<dbReference type="Pfam" id="PF22422">
    <property type="entry name" value="MGH1-like_GH"/>
    <property type="match status" value="1"/>
</dbReference>
<keyword evidence="3" id="KW-0326">Glycosidase</keyword>
<keyword evidence="2" id="KW-0378">Hydrolase</keyword>
<reference evidence="6" key="1">
    <citation type="submission" date="2016-10" db="EMBL/GenBank/DDBJ databases">
        <authorList>
            <person name="Varghese N."/>
            <person name="Submissions S."/>
        </authorList>
    </citation>
    <scope>NUCLEOTIDE SEQUENCE [LARGE SCALE GENOMIC DNA]</scope>
    <source>
        <strain evidence="6">DSM 45422</strain>
    </source>
</reference>